<dbReference type="PRINTS" id="PR00111">
    <property type="entry name" value="ABHYDROLASE"/>
</dbReference>
<dbReference type="InterPro" id="IPR022742">
    <property type="entry name" value="Hydrolase_4"/>
</dbReference>
<name>A0ABZ0HWI9_9HYPH</name>
<dbReference type="InterPro" id="IPR000073">
    <property type="entry name" value="AB_hydrolase_1"/>
</dbReference>
<accession>A0ABZ0HWI9</accession>
<keyword evidence="2" id="KW-0378">Hydrolase</keyword>
<protein>
    <submittedName>
        <fullName evidence="2">Alpha/beta hydrolase</fullName>
    </submittedName>
</protein>
<evidence type="ECO:0000313" key="3">
    <source>
        <dbReference type="Proteomes" id="UP001626536"/>
    </source>
</evidence>
<feature type="domain" description="Serine aminopeptidase S33" evidence="1">
    <location>
        <begin position="66"/>
        <end position="319"/>
    </location>
</feature>
<dbReference type="GO" id="GO:0016787">
    <property type="term" value="F:hydrolase activity"/>
    <property type="evidence" value="ECO:0007669"/>
    <property type="project" value="UniProtKB-KW"/>
</dbReference>
<dbReference type="InterPro" id="IPR051044">
    <property type="entry name" value="MAG_DAG_Lipase"/>
</dbReference>
<gene>
    <name evidence="2" type="ORF">RZS28_05280</name>
</gene>
<dbReference type="RefSeq" id="WP_407340290.1">
    <property type="nucleotide sequence ID" value="NZ_CP136862.1"/>
</dbReference>
<sequence>MEALIGSLDLCISAAPGGQEPKSFAMDLHTTAENPAPPGATVAWIRTQDRLALRTARWSSGPASLGTVVILPGRAEFIEKYFEAVGELLDRNFDVVVLDWRGQGLSDRLLRDRLRGHVGHFRAYDRDLDALRAQVLEPFGRPPWFALGHSMGGAILLAQARAGRSPFERMVLTAPMINLHGLRFPRASRYFANGLALLGFGAAFVPGGRGKPYMSAGFQGNVLTSDPVRHMRSAEILDFAPELAIGDPTIGWVNAAFRLMRQFEDAEFPRRILTPTLVIAAGDDRVVDTAATEDFAGRLKAGRFITLPHARHEILMERESFREQFWAAFDAFVPGLGWPSDEAKADALEAPPTGGVRASSA</sequence>
<dbReference type="Gene3D" id="3.40.50.1820">
    <property type="entry name" value="alpha/beta hydrolase"/>
    <property type="match status" value="1"/>
</dbReference>
<dbReference type="EMBL" id="CP136862">
    <property type="protein sequence ID" value="WOJ90705.1"/>
    <property type="molecule type" value="Genomic_DNA"/>
</dbReference>
<dbReference type="PANTHER" id="PTHR11614">
    <property type="entry name" value="PHOSPHOLIPASE-RELATED"/>
    <property type="match status" value="1"/>
</dbReference>
<proteinExistence type="predicted"/>
<evidence type="ECO:0000259" key="1">
    <source>
        <dbReference type="Pfam" id="PF12146"/>
    </source>
</evidence>
<organism evidence="2 3">
    <name type="scientific">Methylocapsa polymorpha</name>
    <dbReference type="NCBI Taxonomy" id="3080828"/>
    <lineage>
        <taxon>Bacteria</taxon>
        <taxon>Pseudomonadati</taxon>
        <taxon>Pseudomonadota</taxon>
        <taxon>Alphaproteobacteria</taxon>
        <taxon>Hyphomicrobiales</taxon>
        <taxon>Beijerinckiaceae</taxon>
        <taxon>Methylocapsa</taxon>
    </lineage>
</organism>
<dbReference type="SUPFAM" id="SSF53474">
    <property type="entry name" value="alpha/beta-Hydrolases"/>
    <property type="match status" value="1"/>
</dbReference>
<keyword evidence="3" id="KW-1185">Reference proteome</keyword>
<evidence type="ECO:0000313" key="2">
    <source>
        <dbReference type="EMBL" id="WOJ90705.1"/>
    </source>
</evidence>
<dbReference type="Proteomes" id="UP001626536">
    <property type="component" value="Chromosome"/>
</dbReference>
<dbReference type="InterPro" id="IPR029058">
    <property type="entry name" value="AB_hydrolase_fold"/>
</dbReference>
<dbReference type="Pfam" id="PF12146">
    <property type="entry name" value="Hydrolase_4"/>
    <property type="match status" value="1"/>
</dbReference>
<reference evidence="2 3" key="1">
    <citation type="submission" date="2023-10" db="EMBL/GenBank/DDBJ databases">
        <title>Novel methanotroph of the genus Methylocapsa from a subarctic wetland.</title>
        <authorList>
            <person name="Belova S.E."/>
            <person name="Oshkin I.Y."/>
            <person name="Miroshnikov K."/>
            <person name="Dedysh S.N."/>
        </authorList>
    </citation>
    <scope>NUCLEOTIDE SEQUENCE [LARGE SCALE GENOMIC DNA]</scope>
    <source>
        <strain evidence="2 3">RX1</strain>
    </source>
</reference>